<feature type="domain" description="Response regulatory" evidence="8">
    <location>
        <begin position="23"/>
        <end position="136"/>
    </location>
</feature>
<dbReference type="GO" id="GO:0005829">
    <property type="term" value="C:cytosol"/>
    <property type="evidence" value="ECO:0007669"/>
    <property type="project" value="TreeGrafter"/>
</dbReference>
<evidence type="ECO:0000256" key="7">
    <source>
        <dbReference type="PROSITE-ProRule" id="PRU01091"/>
    </source>
</evidence>
<dbReference type="GO" id="GO:0000976">
    <property type="term" value="F:transcription cis-regulatory region binding"/>
    <property type="evidence" value="ECO:0007669"/>
    <property type="project" value="TreeGrafter"/>
</dbReference>
<feature type="domain" description="OmpR/PhoB-type" evidence="9">
    <location>
        <begin position="148"/>
        <end position="246"/>
    </location>
</feature>
<protein>
    <recommendedName>
        <fullName evidence="1">Stage 0 sporulation protein A homolog</fullName>
    </recommendedName>
</protein>
<dbReference type="CDD" id="cd00383">
    <property type="entry name" value="trans_reg_C"/>
    <property type="match status" value="1"/>
</dbReference>
<evidence type="ECO:0000313" key="11">
    <source>
        <dbReference type="Proteomes" id="UP000003178"/>
    </source>
</evidence>
<comment type="function">
    <text evidence="5">May play the central regulatory role in sporulation. It may be an element of the effector pathway responsible for the activation of sporulation genes in response to nutritional stress. Spo0A may act in concert with spo0H (a sigma factor) to control the expression of some genes that are critical to the sporulation process.</text>
</comment>
<gene>
    <name evidence="10" type="ORF">CLOHIR_00479</name>
</gene>
<dbReference type="HOGENOM" id="CLU_000445_30_3_9"/>
<evidence type="ECO:0000259" key="8">
    <source>
        <dbReference type="PROSITE" id="PS50110"/>
    </source>
</evidence>
<dbReference type="SUPFAM" id="SSF52172">
    <property type="entry name" value="CheY-like"/>
    <property type="match status" value="1"/>
</dbReference>
<dbReference type="InterPro" id="IPR001789">
    <property type="entry name" value="Sig_transdc_resp-reg_receiver"/>
</dbReference>
<organism evidence="10 11">
    <name type="scientific">Peptacetobacter hiranonis (strain DSM 13275 / JCM 10541 / KCTC 15199 / TO-931)</name>
    <name type="common">Clostridium hiranonis</name>
    <dbReference type="NCBI Taxonomy" id="500633"/>
    <lineage>
        <taxon>Bacteria</taxon>
        <taxon>Bacillati</taxon>
        <taxon>Bacillota</taxon>
        <taxon>Clostridia</taxon>
        <taxon>Peptostreptococcales</taxon>
        <taxon>Peptostreptococcaceae</taxon>
        <taxon>Peptacetobacter</taxon>
    </lineage>
</organism>
<evidence type="ECO:0000256" key="3">
    <source>
        <dbReference type="ARBA" id="ARBA00023125"/>
    </source>
</evidence>
<dbReference type="Proteomes" id="UP000003178">
    <property type="component" value="Unassembled WGS sequence"/>
</dbReference>
<accession>B6FX80</accession>
<keyword evidence="4" id="KW-0804">Transcription</keyword>
<keyword evidence="2" id="KW-0805">Transcription regulation</keyword>
<dbReference type="GO" id="GO:0006355">
    <property type="term" value="P:regulation of DNA-templated transcription"/>
    <property type="evidence" value="ECO:0007669"/>
    <property type="project" value="InterPro"/>
</dbReference>
<evidence type="ECO:0000256" key="5">
    <source>
        <dbReference type="ARBA" id="ARBA00024867"/>
    </source>
</evidence>
<dbReference type="PROSITE" id="PS50110">
    <property type="entry name" value="RESPONSE_REGULATORY"/>
    <property type="match status" value="1"/>
</dbReference>
<comment type="caution">
    <text evidence="10">The sequence shown here is derived from an EMBL/GenBank/DDBJ whole genome shotgun (WGS) entry which is preliminary data.</text>
</comment>
<dbReference type="EMBL" id="ABWP01000016">
    <property type="protein sequence ID" value="EEA85847.1"/>
    <property type="molecule type" value="Genomic_DNA"/>
</dbReference>
<dbReference type="Gene3D" id="6.10.250.690">
    <property type="match status" value="1"/>
</dbReference>
<evidence type="ECO:0000259" key="9">
    <source>
        <dbReference type="PROSITE" id="PS51755"/>
    </source>
</evidence>
<dbReference type="Pfam" id="PF00486">
    <property type="entry name" value="Trans_reg_C"/>
    <property type="match status" value="1"/>
</dbReference>
<dbReference type="eggNOG" id="COG0745">
    <property type="taxonomic scope" value="Bacteria"/>
</dbReference>
<feature type="DNA-binding region" description="OmpR/PhoB-type" evidence="7">
    <location>
        <begin position="148"/>
        <end position="246"/>
    </location>
</feature>
<dbReference type="InterPro" id="IPR039420">
    <property type="entry name" value="WalR-like"/>
</dbReference>
<dbReference type="InterPro" id="IPR016032">
    <property type="entry name" value="Sig_transdc_resp-reg_C-effctor"/>
</dbReference>
<proteinExistence type="predicted"/>
<evidence type="ECO:0000256" key="2">
    <source>
        <dbReference type="ARBA" id="ARBA00023015"/>
    </source>
</evidence>
<dbReference type="Gene3D" id="1.10.10.10">
    <property type="entry name" value="Winged helix-like DNA-binding domain superfamily/Winged helix DNA-binding domain"/>
    <property type="match status" value="1"/>
</dbReference>
<keyword evidence="11" id="KW-1185">Reference proteome</keyword>
<keyword evidence="6" id="KW-0597">Phosphoprotein</keyword>
<reference evidence="10 11" key="2">
    <citation type="submission" date="2008-10" db="EMBL/GenBank/DDBJ databases">
        <title>Draft genome sequence of Clostridium hiranonis (DSM 13275).</title>
        <authorList>
            <person name="Sudarsanam P."/>
            <person name="Ley R."/>
            <person name="Guruge J."/>
            <person name="Turnbaugh P.J."/>
            <person name="Mahowald M."/>
            <person name="Liep D."/>
            <person name="Gordon J."/>
        </authorList>
    </citation>
    <scope>NUCLEOTIDE SEQUENCE [LARGE SCALE GENOMIC DNA]</scope>
    <source>
        <strain evidence="10 11">DSM 13275</strain>
    </source>
</reference>
<name>B6FX80_PEPHT</name>
<sequence length="247" mass="28317">MRLTNEHNMDVSSRMSLDDNKLDIFIVEDDFVLAKEIKLRLEKYGYTAQTVVDLQNITNEVLIANPKLILMDINLPYKDGFQWCNEIRRFLKVPIIFISSRDSDMDIIMSINMGGDDYIVKPFSIQLLIAKVQAVFRRAYSYNITADREIIKVGEITLNIADGTVIKDGIVVELSRNEFKILHILMQNAGSIVSRDEIMDALWSTDEFIGENTLTVNVTRLRNKLKSIGLDDYIKTKKGQGYIIEDL</sequence>
<dbReference type="InterPro" id="IPR036388">
    <property type="entry name" value="WH-like_DNA-bd_sf"/>
</dbReference>
<dbReference type="SMART" id="SM00448">
    <property type="entry name" value="REC"/>
    <property type="match status" value="1"/>
</dbReference>
<dbReference type="AlphaFoldDB" id="B6FX80"/>
<evidence type="ECO:0000313" key="10">
    <source>
        <dbReference type="EMBL" id="EEA85847.1"/>
    </source>
</evidence>
<dbReference type="PROSITE" id="PS51755">
    <property type="entry name" value="OMPR_PHOB"/>
    <property type="match status" value="1"/>
</dbReference>
<evidence type="ECO:0000256" key="1">
    <source>
        <dbReference type="ARBA" id="ARBA00018672"/>
    </source>
</evidence>
<dbReference type="SUPFAM" id="SSF46894">
    <property type="entry name" value="C-terminal effector domain of the bipartite response regulators"/>
    <property type="match status" value="1"/>
</dbReference>
<dbReference type="Gene3D" id="3.40.50.2300">
    <property type="match status" value="1"/>
</dbReference>
<dbReference type="Pfam" id="PF00072">
    <property type="entry name" value="Response_reg"/>
    <property type="match status" value="1"/>
</dbReference>
<feature type="modified residue" description="4-aspartylphosphate" evidence="6">
    <location>
        <position position="72"/>
    </location>
</feature>
<evidence type="ECO:0000256" key="4">
    <source>
        <dbReference type="ARBA" id="ARBA00023163"/>
    </source>
</evidence>
<keyword evidence="3 7" id="KW-0238">DNA-binding</keyword>
<dbReference type="RefSeq" id="WP_006439407.1">
    <property type="nucleotide sequence ID" value="NZ_DS995355.1"/>
</dbReference>
<dbReference type="GO" id="GO:0032993">
    <property type="term" value="C:protein-DNA complex"/>
    <property type="evidence" value="ECO:0007669"/>
    <property type="project" value="TreeGrafter"/>
</dbReference>
<dbReference type="PANTHER" id="PTHR48111">
    <property type="entry name" value="REGULATOR OF RPOS"/>
    <property type="match status" value="1"/>
</dbReference>
<evidence type="ECO:0000256" key="6">
    <source>
        <dbReference type="PROSITE-ProRule" id="PRU00169"/>
    </source>
</evidence>
<dbReference type="GO" id="GO:0000156">
    <property type="term" value="F:phosphorelay response regulator activity"/>
    <property type="evidence" value="ECO:0007669"/>
    <property type="project" value="TreeGrafter"/>
</dbReference>
<dbReference type="InterPro" id="IPR011006">
    <property type="entry name" value="CheY-like_superfamily"/>
</dbReference>
<dbReference type="InterPro" id="IPR001867">
    <property type="entry name" value="OmpR/PhoB-type_DNA-bd"/>
</dbReference>
<dbReference type="STRING" id="500633.CLOHIR_00479"/>
<reference evidence="10 11" key="1">
    <citation type="submission" date="2008-09" db="EMBL/GenBank/DDBJ databases">
        <authorList>
            <person name="Fulton L."/>
            <person name="Clifton S."/>
            <person name="Fulton B."/>
            <person name="Xu J."/>
            <person name="Minx P."/>
            <person name="Pepin K.H."/>
            <person name="Johnson M."/>
            <person name="Thiruvilangam P."/>
            <person name="Bhonagiri V."/>
            <person name="Nash W.E."/>
            <person name="Mardis E.R."/>
            <person name="Wilson R.K."/>
        </authorList>
    </citation>
    <scope>NUCLEOTIDE SEQUENCE [LARGE SCALE GENOMIC DNA]</scope>
    <source>
        <strain evidence="10 11">DSM 13275</strain>
    </source>
</reference>
<dbReference type="SMART" id="SM00862">
    <property type="entry name" value="Trans_reg_C"/>
    <property type="match status" value="1"/>
</dbReference>
<dbReference type="PANTHER" id="PTHR48111:SF43">
    <property type="entry name" value="STAGE 0 SPORULATION PROTEIN A HOMOLOG"/>
    <property type="match status" value="1"/>
</dbReference>